<name>A0ACB8Q9C9_9AGAM</name>
<evidence type="ECO:0000313" key="1">
    <source>
        <dbReference type="EMBL" id="KAI0028328.1"/>
    </source>
</evidence>
<protein>
    <submittedName>
        <fullName evidence="1">Uncharacterized protein</fullName>
    </submittedName>
</protein>
<keyword evidence="2" id="KW-1185">Reference proteome</keyword>
<dbReference type="Proteomes" id="UP000814128">
    <property type="component" value="Unassembled WGS sequence"/>
</dbReference>
<accession>A0ACB8Q9C9</accession>
<reference evidence="1" key="1">
    <citation type="submission" date="2021-02" db="EMBL/GenBank/DDBJ databases">
        <authorList>
            <consortium name="DOE Joint Genome Institute"/>
            <person name="Ahrendt S."/>
            <person name="Looney B.P."/>
            <person name="Miyauchi S."/>
            <person name="Morin E."/>
            <person name="Drula E."/>
            <person name="Courty P.E."/>
            <person name="Chicoki N."/>
            <person name="Fauchery L."/>
            <person name="Kohler A."/>
            <person name="Kuo A."/>
            <person name="Labutti K."/>
            <person name="Pangilinan J."/>
            <person name="Lipzen A."/>
            <person name="Riley R."/>
            <person name="Andreopoulos W."/>
            <person name="He G."/>
            <person name="Johnson J."/>
            <person name="Barry K.W."/>
            <person name="Grigoriev I.V."/>
            <person name="Nagy L."/>
            <person name="Hibbett D."/>
            <person name="Henrissat B."/>
            <person name="Matheny P.B."/>
            <person name="Labbe J."/>
            <person name="Martin F."/>
        </authorList>
    </citation>
    <scope>NUCLEOTIDE SEQUENCE</scope>
    <source>
        <strain evidence="1">EC-137</strain>
    </source>
</reference>
<reference evidence="1" key="2">
    <citation type="journal article" date="2022" name="New Phytol.">
        <title>Evolutionary transition to the ectomycorrhizal habit in the genomes of a hyperdiverse lineage of mushroom-forming fungi.</title>
        <authorList>
            <person name="Looney B."/>
            <person name="Miyauchi S."/>
            <person name="Morin E."/>
            <person name="Drula E."/>
            <person name="Courty P.E."/>
            <person name="Kohler A."/>
            <person name="Kuo A."/>
            <person name="LaButti K."/>
            <person name="Pangilinan J."/>
            <person name="Lipzen A."/>
            <person name="Riley R."/>
            <person name="Andreopoulos W."/>
            <person name="He G."/>
            <person name="Johnson J."/>
            <person name="Nolan M."/>
            <person name="Tritt A."/>
            <person name="Barry K.W."/>
            <person name="Grigoriev I.V."/>
            <person name="Nagy L.G."/>
            <person name="Hibbett D."/>
            <person name="Henrissat B."/>
            <person name="Matheny P.B."/>
            <person name="Labbe J."/>
            <person name="Martin F.M."/>
        </authorList>
    </citation>
    <scope>NUCLEOTIDE SEQUENCE</scope>
    <source>
        <strain evidence="1">EC-137</strain>
    </source>
</reference>
<gene>
    <name evidence="1" type="ORF">K488DRAFT_89842</name>
</gene>
<sequence>MRTEAGGRKAAAVIGPEGGDAIKRPSSFPRPYATVTAPRHNSPPPTSSSLRRPRRVALSAPADATQASTRRRRLNRAPTRTGAFSSSASASSTLLTAFSRREKHMDSPSLNLPPASAPHPPRLDTSGAPPFSVPPASPSPGPPTAPPSTGPTSPADSTPAPSGPLMATAPVPDTGAPDAGAPSFHVPPRMRRYAAFSEADPAADAAASDSDLDAVGSPDEDAEQPLSPPPRAVPPTPAPAPSASAPASPASTPAPVPRRSAPPRASKKHAKAAAHRARPSAAPTAKRPFVPRIPRDPNDRSLDCTQCGRRFSRLTDRLRHVTTVHGAVGFVCQGTSCSNAGHAYSRLDAAVRHQRAAAACRDAEIRTVLISSLPQNQAPSVQDTAQQQQQQVPSATGPLDALAAAAASIAAAEAEPRQ</sequence>
<proteinExistence type="predicted"/>
<evidence type="ECO:0000313" key="2">
    <source>
        <dbReference type="Proteomes" id="UP000814128"/>
    </source>
</evidence>
<organism evidence="1 2">
    <name type="scientific">Vararia minispora EC-137</name>
    <dbReference type="NCBI Taxonomy" id="1314806"/>
    <lineage>
        <taxon>Eukaryota</taxon>
        <taxon>Fungi</taxon>
        <taxon>Dikarya</taxon>
        <taxon>Basidiomycota</taxon>
        <taxon>Agaricomycotina</taxon>
        <taxon>Agaricomycetes</taxon>
        <taxon>Russulales</taxon>
        <taxon>Lachnocladiaceae</taxon>
        <taxon>Vararia</taxon>
    </lineage>
</organism>
<comment type="caution">
    <text evidence="1">The sequence shown here is derived from an EMBL/GenBank/DDBJ whole genome shotgun (WGS) entry which is preliminary data.</text>
</comment>
<dbReference type="EMBL" id="MU273763">
    <property type="protein sequence ID" value="KAI0028328.1"/>
    <property type="molecule type" value="Genomic_DNA"/>
</dbReference>